<dbReference type="GO" id="GO:0052689">
    <property type="term" value="F:carboxylic ester hydrolase activity"/>
    <property type="evidence" value="ECO:0007669"/>
    <property type="project" value="TreeGrafter"/>
</dbReference>
<dbReference type="Proteomes" id="UP000273500">
    <property type="component" value="Unassembled WGS sequence"/>
</dbReference>
<sequence>MIHTTPRPTAERTQYVWLLAVVAVLLAAARSGAAQSTDIRTEQISFTSAGVTLAGSLVTPPHPVAAVVIVHGSGQEKRQLELALRLARRGIATLTYDKRGVGESGGVYAGPEVGTNNVDAANLSLLAADASAASATLAARLPALRGRVGLLGASQAGWVIPLAAQKSPIVRFMVIFSGPVVSVREQLRFQFFTAGNEQFWDTHTEAEARRHLLHDSDRYQFEDTDAQVVLSMLGIPGLWLYGGRDIQAPAGISMEHLDSLRAQGKRYQYRLYPVLGHNTMFASSPEPVEDAIRWMEAFAHSDGKSTKHKQVADFKTVGK</sequence>
<keyword evidence="2" id="KW-0378">Hydrolase</keyword>
<comment type="caution">
    <text evidence="2">The sequence shown here is derived from an EMBL/GenBank/DDBJ whole genome shotgun (WGS) entry which is preliminary data.</text>
</comment>
<dbReference type="InterPro" id="IPR022742">
    <property type="entry name" value="Hydrolase_4"/>
</dbReference>
<dbReference type="InterPro" id="IPR053145">
    <property type="entry name" value="AB_hydrolase_Est10"/>
</dbReference>
<evidence type="ECO:0000313" key="2">
    <source>
        <dbReference type="EMBL" id="RSK43160.1"/>
    </source>
</evidence>
<organism evidence="2 3">
    <name type="scientific">Hymenobacter rigui</name>
    <dbReference type="NCBI Taxonomy" id="334424"/>
    <lineage>
        <taxon>Bacteria</taxon>
        <taxon>Pseudomonadati</taxon>
        <taxon>Bacteroidota</taxon>
        <taxon>Cytophagia</taxon>
        <taxon>Cytophagales</taxon>
        <taxon>Hymenobacteraceae</taxon>
        <taxon>Hymenobacter</taxon>
    </lineage>
</organism>
<dbReference type="AlphaFoldDB" id="A0A3R9MIP4"/>
<proteinExistence type="predicted"/>
<gene>
    <name evidence="2" type="ORF">EI291_22120</name>
</gene>
<dbReference type="Gene3D" id="3.40.50.1820">
    <property type="entry name" value="alpha/beta hydrolase"/>
    <property type="match status" value="1"/>
</dbReference>
<dbReference type="InterPro" id="IPR029058">
    <property type="entry name" value="AB_hydrolase_fold"/>
</dbReference>
<dbReference type="SUPFAM" id="SSF53474">
    <property type="entry name" value="alpha/beta-Hydrolases"/>
    <property type="match status" value="1"/>
</dbReference>
<keyword evidence="3" id="KW-1185">Reference proteome</keyword>
<evidence type="ECO:0000313" key="3">
    <source>
        <dbReference type="Proteomes" id="UP000273500"/>
    </source>
</evidence>
<dbReference type="EMBL" id="RWIT01000025">
    <property type="protein sequence ID" value="RSK43160.1"/>
    <property type="molecule type" value="Genomic_DNA"/>
</dbReference>
<name>A0A3R9MIP4_9BACT</name>
<dbReference type="PANTHER" id="PTHR43265">
    <property type="entry name" value="ESTERASE ESTD"/>
    <property type="match status" value="1"/>
</dbReference>
<feature type="domain" description="Serine aminopeptidase S33" evidence="1">
    <location>
        <begin position="62"/>
        <end position="187"/>
    </location>
</feature>
<dbReference type="OrthoDB" id="9809549at2"/>
<dbReference type="Pfam" id="PF12146">
    <property type="entry name" value="Hydrolase_4"/>
    <property type="match status" value="1"/>
</dbReference>
<dbReference type="PANTHER" id="PTHR43265:SF1">
    <property type="entry name" value="ESTERASE ESTD"/>
    <property type="match status" value="1"/>
</dbReference>
<protein>
    <submittedName>
        <fullName evidence="2">Alpha/beta fold hydrolase</fullName>
    </submittedName>
</protein>
<accession>A0A3R9MIP4</accession>
<reference evidence="2 3" key="1">
    <citation type="submission" date="2018-12" db="EMBL/GenBank/DDBJ databases">
        <authorList>
            <person name="Feng G."/>
            <person name="Zhu H."/>
        </authorList>
    </citation>
    <scope>NUCLEOTIDE SEQUENCE [LARGE SCALE GENOMIC DNA]</scope>
    <source>
        <strain evidence="2 3">KCTC 12533</strain>
    </source>
</reference>
<dbReference type="RefSeq" id="WP_125424470.1">
    <property type="nucleotide sequence ID" value="NZ_RWIT01000025.1"/>
</dbReference>
<evidence type="ECO:0000259" key="1">
    <source>
        <dbReference type="Pfam" id="PF12146"/>
    </source>
</evidence>